<gene>
    <name evidence="1" type="ORF">M441DRAFT_60422</name>
</gene>
<evidence type="ECO:0000313" key="1">
    <source>
        <dbReference type="EMBL" id="PTB38142.1"/>
    </source>
</evidence>
<proteinExistence type="predicted"/>
<dbReference type="AlphaFoldDB" id="A0A2T3YZZ0"/>
<accession>A0A2T3YZZ0</accession>
<sequence>MSPSRIAQRENVGHIICIHTCRVQPSYIYQEFLELNQNFEYGNPPPETTLDPNSITWSSFPWQTKGDWLAQRLVGRNGDP</sequence>
<organism evidence="1 2">
    <name type="scientific">Trichoderma asperellum (strain ATCC 204424 / CBS 433.97 / NBRC 101777)</name>
    <dbReference type="NCBI Taxonomy" id="1042311"/>
    <lineage>
        <taxon>Eukaryota</taxon>
        <taxon>Fungi</taxon>
        <taxon>Dikarya</taxon>
        <taxon>Ascomycota</taxon>
        <taxon>Pezizomycotina</taxon>
        <taxon>Sordariomycetes</taxon>
        <taxon>Hypocreomycetidae</taxon>
        <taxon>Hypocreales</taxon>
        <taxon>Hypocreaceae</taxon>
        <taxon>Trichoderma</taxon>
    </lineage>
</organism>
<dbReference type="STRING" id="1042311.A0A2T3YZZ0"/>
<name>A0A2T3YZZ0_TRIA4</name>
<keyword evidence="2" id="KW-1185">Reference proteome</keyword>
<reference evidence="1 2" key="1">
    <citation type="submission" date="2016-07" db="EMBL/GenBank/DDBJ databases">
        <title>Multiple horizontal gene transfer events from other fungi enriched the ability of initially mycotrophic Trichoderma (Ascomycota) to feed on dead plant biomass.</title>
        <authorList>
            <consortium name="DOE Joint Genome Institute"/>
            <person name="Aerts A."/>
            <person name="Atanasova L."/>
            <person name="Chenthamara K."/>
            <person name="Zhang J."/>
            <person name="Grujic M."/>
            <person name="Henrissat B."/>
            <person name="Kuo A."/>
            <person name="Salamov A."/>
            <person name="Lipzen A."/>
            <person name="Labutti K."/>
            <person name="Barry K."/>
            <person name="Miao Y."/>
            <person name="Rahimi M.J."/>
            <person name="Shen Q."/>
            <person name="Grigoriev I.V."/>
            <person name="Kubicek C.P."/>
            <person name="Druzhinina I.S."/>
        </authorList>
    </citation>
    <scope>NUCLEOTIDE SEQUENCE [LARGE SCALE GENOMIC DNA]</scope>
    <source>
        <strain evidence="1 2">CBS 433.97</strain>
    </source>
</reference>
<evidence type="ECO:0000313" key="2">
    <source>
        <dbReference type="Proteomes" id="UP000240493"/>
    </source>
</evidence>
<protein>
    <submittedName>
        <fullName evidence="1">Uncharacterized protein</fullName>
    </submittedName>
</protein>
<dbReference type="EMBL" id="KZ679266">
    <property type="protein sequence ID" value="PTB38142.1"/>
    <property type="molecule type" value="Genomic_DNA"/>
</dbReference>
<dbReference type="Proteomes" id="UP000240493">
    <property type="component" value="Unassembled WGS sequence"/>
</dbReference>